<name>A0ABD1H8H4_SALDI</name>
<dbReference type="PANTHER" id="PTHR32410:SF216">
    <property type="entry name" value="PHORBOL-ESTER_DAG-TYPE DOMAIN-CONTAINING PROTEIN"/>
    <property type="match status" value="1"/>
</dbReference>
<keyword evidence="2" id="KW-0677">Repeat</keyword>
<dbReference type="AlphaFoldDB" id="A0ABD1H8H4"/>
<dbReference type="InterPro" id="IPR004146">
    <property type="entry name" value="DC1"/>
</dbReference>
<dbReference type="InterPro" id="IPR001965">
    <property type="entry name" value="Znf_PHD"/>
</dbReference>
<dbReference type="SUPFAM" id="SSF57889">
    <property type="entry name" value="Cysteine-rich domain"/>
    <property type="match status" value="5"/>
</dbReference>
<feature type="domain" description="Zinc finger PHD-type" evidence="5">
    <location>
        <begin position="170"/>
        <end position="235"/>
    </location>
</feature>
<dbReference type="PANTHER" id="PTHR32410">
    <property type="entry name" value="CYSTEINE/HISTIDINE-RICH C1 DOMAIN FAMILY PROTEIN"/>
    <property type="match status" value="1"/>
</dbReference>
<proteinExistence type="predicted"/>
<evidence type="ECO:0000256" key="1">
    <source>
        <dbReference type="ARBA" id="ARBA00022723"/>
    </source>
</evidence>
<accession>A0ABD1H8H4</accession>
<feature type="domain" description="Zinc finger PHD-type" evidence="5">
    <location>
        <begin position="482"/>
        <end position="550"/>
    </location>
</feature>
<evidence type="ECO:0000259" key="5">
    <source>
        <dbReference type="SMART" id="SM00249"/>
    </source>
</evidence>
<dbReference type="SMART" id="SM00249">
    <property type="entry name" value="PHD"/>
    <property type="match status" value="3"/>
</dbReference>
<keyword evidence="3" id="KW-0863">Zinc-finger</keyword>
<evidence type="ECO:0000256" key="4">
    <source>
        <dbReference type="ARBA" id="ARBA00022833"/>
    </source>
</evidence>
<evidence type="ECO:0000313" key="7">
    <source>
        <dbReference type="Proteomes" id="UP001567538"/>
    </source>
</evidence>
<dbReference type="EMBL" id="JBEAFC010000007">
    <property type="protein sequence ID" value="KAL1551748.1"/>
    <property type="molecule type" value="Genomic_DNA"/>
</dbReference>
<keyword evidence="7" id="KW-1185">Reference proteome</keyword>
<protein>
    <recommendedName>
        <fullName evidence="5">Zinc finger PHD-type domain-containing protein</fullName>
    </recommendedName>
</protein>
<dbReference type="Pfam" id="PF03107">
    <property type="entry name" value="C1_2"/>
    <property type="match status" value="4"/>
</dbReference>
<evidence type="ECO:0000256" key="3">
    <source>
        <dbReference type="ARBA" id="ARBA00022771"/>
    </source>
</evidence>
<comment type="caution">
    <text evidence="6">The sequence shown here is derived from an EMBL/GenBank/DDBJ whole genome shotgun (WGS) entry which is preliminary data.</text>
</comment>
<dbReference type="InterPro" id="IPR053192">
    <property type="entry name" value="Vacuole_Formation_Reg"/>
</dbReference>
<organism evidence="6 7">
    <name type="scientific">Salvia divinorum</name>
    <name type="common">Maria pastora</name>
    <name type="synonym">Diviner's sage</name>
    <dbReference type="NCBI Taxonomy" id="28513"/>
    <lineage>
        <taxon>Eukaryota</taxon>
        <taxon>Viridiplantae</taxon>
        <taxon>Streptophyta</taxon>
        <taxon>Embryophyta</taxon>
        <taxon>Tracheophyta</taxon>
        <taxon>Spermatophyta</taxon>
        <taxon>Magnoliopsida</taxon>
        <taxon>eudicotyledons</taxon>
        <taxon>Gunneridae</taxon>
        <taxon>Pentapetalae</taxon>
        <taxon>asterids</taxon>
        <taxon>lamiids</taxon>
        <taxon>Lamiales</taxon>
        <taxon>Lamiaceae</taxon>
        <taxon>Nepetoideae</taxon>
        <taxon>Mentheae</taxon>
        <taxon>Salviinae</taxon>
        <taxon>Salvia</taxon>
        <taxon>Salvia subgen. Calosphace</taxon>
    </lineage>
</organism>
<evidence type="ECO:0000256" key="2">
    <source>
        <dbReference type="ARBA" id="ARBA00022737"/>
    </source>
</evidence>
<evidence type="ECO:0000313" key="6">
    <source>
        <dbReference type="EMBL" id="KAL1551748.1"/>
    </source>
</evidence>
<keyword evidence="4" id="KW-0862">Zinc</keyword>
<dbReference type="Proteomes" id="UP001567538">
    <property type="component" value="Unassembled WGS sequence"/>
</dbReference>
<keyword evidence="1" id="KW-0479">Metal-binding</keyword>
<feature type="domain" description="Zinc finger PHD-type" evidence="5">
    <location>
        <begin position="100"/>
        <end position="151"/>
    </location>
</feature>
<reference evidence="6 7" key="1">
    <citation type="submission" date="2024-06" db="EMBL/GenBank/DDBJ databases">
        <title>A chromosome level genome sequence of Diviner's sage (Salvia divinorum).</title>
        <authorList>
            <person name="Ford S.A."/>
            <person name="Ro D.-K."/>
            <person name="Ness R.W."/>
            <person name="Phillips M.A."/>
        </authorList>
    </citation>
    <scope>NUCLEOTIDE SEQUENCE [LARGE SCALE GENOMIC DNA]</scope>
    <source>
        <strain evidence="6">SAF-2024a</strain>
        <tissue evidence="6">Leaf</tissue>
    </source>
</reference>
<dbReference type="GO" id="GO:0008270">
    <property type="term" value="F:zinc ion binding"/>
    <property type="evidence" value="ECO:0007669"/>
    <property type="project" value="UniProtKB-KW"/>
</dbReference>
<gene>
    <name evidence="6" type="ORF">AAHA92_19548</name>
</gene>
<dbReference type="InterPro" id="IPR046349">
    <property type="entry name" value="C1-like_sf"/>
</dbReference>
<sequence>MSERGEDEERDMVDHWSHEHPLTLVETRREDECYGCEQSFSSGEQAYGCIIEGCQGSKLLHEECAVMARKIQHPLHPQHILIQQRPARPSPFVLLFLWFKCDFCDGNIFSSFYECASPRCTFKIHLRCAQGGGVMDALADDDDEQRCAMIRHPSHPSHELKLWRRRCSFKCDACGATRRGSSYTCTNEACQYWIHERCATLPLTMEREVHHHSLSLCFHAPSEYITFDYKCDICSKPLQPKNWMYHCQICRYIVHINCAFTKLPHTIENYADAKDIIHLPTNEVAEELITPFVMRQGGEGTLIPPIIPRDDELVNAKYKFLHHQHELTLVSSDQNQDEEEEEDEENYGKRWELICDGCITPISSSSSKYYYMKCRECKYNLHMACFHLPPHLSSLPLLHRDCHHHLLLISSDKLKPWEYERCSACRYYMNGLFYACGECGFKADIKCACLPDTIHHAAHPQHLLNYVTDSSLWREKYSLRLMCAAGCGYNAYYWDCYRCSSNSCDFIVHIQCMMVPASVTSSRWDEHHTLPLTYDATLNRPGDFYCDQCEKQMNPKSWMYHCRRCDLSFHPECFLTTSGIHRNIKMGQEYVNAEAHPHTLTYQLLTTKRRCDVCSQDRHEDEGFHCASCNFFICLNSCGREMIQDGDMKAVD</sequence>